<evidence type="ECO:0008006" key="4">
    <source>
        <dbReference type="Google" id="ProtNLM"/>
    </source>
</evidence>
<proteinExistence type="predicted"/>
<name>A0A0G4EFV3_VITBC</name>
<dbReference type="Proteomes" id="UP000041254">
    <property type="component" value="Unassembled WGS sequence"/>
</dbReference>
<sequence>MNKVPKGSLPPLPNVIYVTGLLEQTHELTEKLRSFLTRGVRDAKQALETRDYDKVQTLLDELKDGMPEKWHRLVRQVEMVSHELAEQRSGKGYPSEMPPKVEVPIPRAAAAAPSSRRGKAPRRDSSRPEVSSAAAARGPFDAAEYRPGGSFGTSQLRFGTSGYHFEHWCGTYYPDNLKKKPKEQFKWYAAEFDCVEINATFYTIPEASQWRNWKASAPRESFMYIIKANKYFTHQKKLIADEAFTERWETFYSRCQLLGDHLGPILFQLPPAFKCNAQRLADLATVLPKDGRFVFEFRHPSWFCEEVYSVLRANDWCLAQIHLHNCSEGGGGKMWAGDMQSGWHPKREEHSCCSWGLYYRLHGPSGQYIGSYDAQEMQAVAMEMLAFTSGQGQESTTQRRAFCLFNNTDAGTPPGAISDCRTVAHFCANPGQLG</sequence>
<organism evidence="2 3">
    <name type="scientific">Vitrella brassicaformis (strain CCMP3155)</name>
    <dbReference type="NCBI Taxonomy" id="1169540"/>
    <lineage>
        <taxon>Eukaryota</taxon>
        <taxon>Sar</taxon>
        <taxon>Alveolata</taxon>
        <taxon>Colpodellida</taxon>
        <taxon>Vitrellaceae</taxon>
        <taxon>Vitrella</taxon>
    </lineage>
</organism>
<dbReference type="VEuPathDB" id="CryptoDB:Vbra_2023"/>
<dbReference type="PANTHER" id="PTHR30348">
    <property type="entry name" value="UNCHARACTERIZED PROTEIN YECE"/>
    <property type="match status" value="1"/>
</dbReference>
<feature type="region of interest" description="Disordered" evidence="1">
    <location>
        <begin position="85"/>
        <end position="138"/>
    </location>
</feature>
<dbReference type="InParanoid" id="A0A0G4EFV3"/>
<dbReference type="EMBL" id="CDMY01000217">
    <property type="protein sequence ID" value="CEL94357.1"/>
    <property type="molecule type" value="Genomic_DNA"/>
</dbReference>
<accession>A0A0G4EFV3</accession>
<dbReference type="Pfam" id="PF01904">
    <property type="entry name" value="DUF72"/>
    <property type="match status" value="1"/>
</dbReference>
<dbReference type="PhylomeDB" id="A0A0G4EFV3"/>
<evidence type="ECO:0000313" key="3">
    <source>
        <dbReference type="Proteomes" id="UP000041254"/>
    </source>
</evidence>
<dbReference type="InterPro" id="IPR002763">
    <property type="entry name" value="DUF72"/>
</dbReference>
<evidence type="ECO:0000313" key="2">
    <source>
        <dbReference type="EMBL" id="CEL94357.1"/>
    </source>
</evidence>
<evidence type="ECO:0000256" key="1">
    <source>
        <dbReference type="SAM" id="MobiDB-lite"/>
    </source>
</evidence>
<keyword evidence="3" id="KW-1185">Reference proteome</keyword>
<dbReference type="Gene3D" id="3.20.20.410">
    <property type="entry name" value="Protein of unknown function UPF0759"/>
    <property type="match status" value="1"/>
</dbReference>
<feature type="compositionally biased region" description="Low complexity" evidence="1">
    <location>
        <begin position="106"/>
        <end position="115"/>
    </location>
</feature>
<reference evidence="2 3" key="1">
    <citation type="submission" date="2014-11" db="EMBL/GenBank/DDBJ databases">
        <authorList>
            <person name="Zhu J."/>
            <person name="Qi W."/>
            <person name="Song R."/>
        </authorList>
    </citation>
    <scope>NUCLEOTIDE SEQUENCE [LARGE SCALE GENOMIC DNA]</scope>
</reference>
<dbReference type="SUPFAM" id="SSF117396">
    <property type="entry name" value="TM1631-like"/>
    <property type="match status" value="1"/>
</dbReference>
<dbReference type="InterPro" id="IPR036520">
    <property type="entry name" value="UPF0759_sf"/>
</dbReference>
<gene>
    <name evidence="2" type="ORF">Vbra_2023</name>
</gene>
<dbReference type="AlphaFoldDB" id="A0A0G4EFV3"/>
<dbReference type="OrthoDB" id="10267663at2759"/>
<dbReference type="PANTHER" id="PTHR30348:SF4">
    <property type="entry name" value="DUF72 DOMAIN-CONTAINING PROTEIN"/>
    <property type="match status" value="1"/>
</dbReference>
<protein>
    <recommendedName>
        <fullName evidence="4">DUF72 domain-containing protein</fullName>
    </recommendedName>
</protein>